<gene>
    <name evidence="1" type="ORF">SO694_00009341</name>
</gene>
<dbReference type="InterPro" id="IPR002495">
    <property type="entry name" value="Glyco_trans_8"/>
</dbReference>
<dbReference type="Proteomes" id="UP001363151">
    <property type="component" value="Unassembled WGS sequence"/>
</dbReference>
<proteinExistence type="predicted"/>
<protein>
    <submittedName>
        <fullName evidence="1">Glycosyl transferase family 8</fullName>
    </submittedName>
</protein>
<accession>A0ABR1GET0</accession>
<dbReference type="PANTHER" id="PTHR11183">
    <property type="entry name" value="GLYCOGENIN SUBFAMILY MEMBER"/>
    <property type="match status" value="1"/>
</dbReference>
<keyword evidence="1" id="KW-0808">Transferase</keyword>
<dbReference type="CDD" id="cd02537">
    <property type="entry name" value="GT8_Glycogenin"/>
    <property type="match status" value="1"/>
</dbReference>
<name>A0ABR1GET0_AURAN</name>
<dbReference type="InterPro" id="IPR050587">
    <property type="entry name" value="GNT1/Glycosyltrans_8"/>
</dbReference>
<keyword evidence="2" id="KW-1185">Reference proteome</keyword>
<dbReference type="Pfam" id="PF01501">
    <property type="entry name" value="Glyco_transf_8"/>
    <property type="match status" value="1"/>
</dbReference>
<evidence type="ECO:0000313" key="1">
    <source>
        <dbReference type="EMBL" id="KAK7254306.1"/>
    </source>
</evidence>
<dbReference type="GO" id="GO:0016740">
    <property type="term" value="F:transferase activity"/>
    <property type="evidence" value="ECO:0007669"/>
    <property type="project" value="UniProtKB-KW"/>
</dbReference>
<dbReference type="InterPro" id="IPR029044">
    <property type="entry name" value="Nucleotide-diphossugar_trans"/>
</dbReference>
<sequence length="258" mass="28343">MSAAVAAAPRREAYASLLTNDDYLPGAEVLLHSLRASGTTRPRVVLVTPAVSARARSKLARRGADVREVAPIASPHAARPDQAGKCWADSGYTKLQVWALDDFDVVLYVDVDAVVCENVDHLFEIDCDLAAAPDVFPPDRFNAGVLLLRPDRATYERLVALAPTAPSYDGGDTGFLNAAFPAWHGGENARLARLPFACNAQRTMHWMTRAAPGYWEAVKPIKILHFSSAPKPWQAPDKKGECEMVWWDFFLQMQLCPV</sequence>
<comment type="caution">
    <text evidence="1">The sequence shown here is derived from an EMBL/GenBank/DDBJ whole genome shotgun (WGS) entry which is preliminary data.</text>
</comment>
<evidence type="ECO:0000313" key="2">
    <source>
        <dbReference type="Proteomes" id="UP001363151"/>
    </source>
</evidence>
<dbReference type="SUPFAM" id="SSF53448">
    <property type="entry name" value="Nucleotide-diphospho-sugar transferases"/>
    <property type="match status" value="1"/>
</dbReference>
<organism evidence="1 2">
    <name type="scientific">Aureococcus anophagefferens</name>
    <name type="common">Harmful bloom alga</name>
    <dbReference type="NCBI Taxonomy" id="44056"/>
    <lineage>
        <taxon>Eukaryota</taxon>
        <taxon>Sar</taxon>
        <taxon>Stramenopiles</taxon>
        <taxon>Ochrophyta</taxon>
        <taxon>Pelagophyceae</taxon>
        <taxon>Pelagomonadales</taxon>
        <taxon>Pelagomonadaceae</taxon>
        <taxon>Aureococcus</taxon>
    </lineage>
</organism>
<dbReference type="EMBL" id="JBBJCI010000031">
    <property type="protein sequence ID" value="KAK7254306.1"/>
    <property type="molecule type" value="Genomic_DNA"/>
</dbReference>
<dbReference type="Gene3D" id="3.90.550.10">
    <property type="entry name" value="Spore Coat Polysaccharide Biosynthesis Protein SpsA, Chain A"/>
    <property type="match status" value="1"/>
</dbReference>
<reference evidence="1 2" key="1">
    <citation type="submission" date="2024-03" db="EMBL/GenBank/DDBJ databases">
        <title>Aureococcus anophagefferens CCMP1851 and Kratosvirus quantuckense: Draft genome of a second virus-susceptible host strain in the model system.</title>
        <authorList>
            <person name="Chase E."/>
            <person name="Truchon A.R."/>
            <person name="Schepens W."/>
            <person name="Wilhelm S.W."/>
        </authorList>
    </citation>
    <scope>NUCLEOTIDE SEQUENCE [LARGE SCALE GENOMIC DNA]</scope>
    <source>
        <strain evidence="1 2">CCMP1851</strain>
    </source>
</reference>